<dbReference type="InterPro" id="IPR019052">
    <property type="entry name" value="DUF2383"/>
</dbReference>
<evidence type="ECO:0000313" key="2">
    <source>
        <dbReference type="EMBL" id="KGE86570.1"/>
    </source>
</evidence>
<dbReference type="Gene3D" id="1.20.1260.10">
    <property type="match status" value="1"/>
</dbReference>
<dbReference type="OrthoDB" id="9839256at2"/>
<dbReference type="InterPro" id="IPR009078">
    <property type="entry name" value="Ferritin-like_SF"/>
</dbReference>
<dbReference type="InterPro" id="IPR012347">
    <property type="entry name" value="Ferritin-like"/>
</dbReference>
<dbReference type="InterPro" id="IPR011971">
    <property type="entry name" value="CHP02284"/>
</dbReference>
<organism evidence="2 3">
    <name type="scientific">Phaeodactylibacter xiamenensis</name>
    <dbReference type="NCBI Taxonomy" id="1524460"/>
    <lineage>
        <taxon>Bacteria</taxon>
        <taxon>Pseudomonadati</taxon>
        <taxon>Bacteroidota</taxon>
        <taxon>Saprospiria</taxon>
        <taxon>Saprospirales</taxon>
        <taxon>Haliscomenobacteraceae</taxon>
        <taxon>Phaeodactylibacter</taxon>
    </lineage>
</organism>
<dbReference type="NCBIfam" id="TIGR02284">
    <property type="entry name" value="PA2169 family four-helix-bundle protein"/>
    <property type="match status" value="1"/>
</dbReference>
<feature type="domain" description="DUF2383" evidence="1">
    <location>
        <begin position="26"/>
        <end position="131"/>
    </location>
</feature>
<dbReference type="EMBL" id="JPOS01000077">
    <property type="protein sequence ID" value="KGE86570.1"/>
    <property type="molecule type" value="Genomic_DNA"/>
</dbReference>
<evidence type="ECO:0000259" key="1">
    <source>
        <dbReference type="Pfam" id="PF09537"/>
    </source>
</evidence>
<reference evidence="2 3" key="1">
    <citation type="journal article" date="2014" name="Int. J. Syst. Evol. Microbiol.">
        <title>Phaeodactylibacter xiamenensis gen. nov., sp. nov., a member of the family Saprospiraceae isolated from the marine alga Phaeodactylum tricornutum.</title>
        <authorList>
            <person name="Chen Z.Jr."/>
            <person name="Lei X."/>
            <person name="Lai Q."/>
            <person name="Li Y."/>
            <person name="Zhang B."/>
            <person name="Zhang J."/>
            <person name="Zhang H."/>
            <person name="Yang L."/>
            <person name="Zheng W."/>
            <person name="Tian Y."/>
            <person name="Yu Z."/>
            <person name="Xu H.Jr."/>
            <person name="Zheng T."/>
        </authorList>
    </citation>
    <scope>NUCLEOTIDE SEQUENCE [LARGE SCALE GENOMIC DNA]</scope>
    <source>
        <strain evidence="2 3">KD52</strain>
    </source>
</reference>
<keyword evidence="3" id="KW-1185">Reference proteome</keyword>
<gene>
    <name evidence="2" type="ORF">IX84_20675</name>
</gene>
<name>A0A098S354_9BACT</name>
<dbReference type="Pfam" id="PF09537">
    <property type="entry name" value="DUF2383"/>
    <property type="match status" value="1"/>
</dbReference>
<evidence type="ECO:0000313" key="3">
    <source>
        <dbReference type="Proteomes" id="UP000029736"/>
    </source>
</evidence>
<sequence length="171" mass="20139">MANNQDKPWNKKRYDANTHASGIALINNLMMRNKDAEERYREAAAVATDESLVQYLESLARYRNSLYEPLFEWMNALPPTPMPISKQSRSYLYEHWGDFREALLLNNKSKVVEFCEDSEKKISRAYREAVAQTGVPKDINEFLNKQLQHILKIRRKVERMETVPMLHDNDF</sequence>
<accession>A0A098S354</accession>
<dbReference type="STRING" id="1524460.IX84_20675"/>
<comment type="caution">
    <text evidence="2">The sequence shown here is derived from an EMBL/GenBank/DDBJ whole genome shotgun (WGS) entry which is preliminary data.</text>
</comment>
<dbReference type="Proteomes" id="UP000029736">
    <property type="component" value="Unassembled WGS sequence"/>
</dbReference>
<dbReference type="AlphaFoldDB" id="A0A098S354"/>
<dbReference type="SUPFAM" id="SSF47240">
    <property type="entry name" value="Ferritin-like"/>
    <property type="match status" value="1"/>
</dbReference>
<proteinExistence type="predicted"/>
<protein>
    <recommendedName>
        <fullName evidence="1">DUF2383 domain-containing protein</fullName>
    </recommendedName>
</protein>
<dbReference type="RefSeq" id="WP_044224733.1">
    <property type="nucleotide sequence ID" value="NZ_JBKAGJ010000025.1"/>
</dbReference>